<proteinExistence type="predicted"/>
<comment type="subunit">
    <text evidence="1">Homodimer.</text>
</comment>
<protein>
    <submittedName>
        <fullName evidence="3">Dabb family protein</fullName>
    </submittedName>
</protein>
<evidence type="ECO:0000259" key="2">
    <source>
        <dbReference type="PROSITE" id="PS51502"/>
    </source>
</evidence>
<dbReference type="PANTHER" id="PTHR33178">
    <property type="match status" value="1"/>
</dbReference>
<organism evidence="3 4">
    <name type="scientific">Larkinella humicola</name>
    <dbReference type="NCBI Taxonomy" id="2607654"/>
    <lineage>
        <taxon>Bacteria</taxon>
        <taxon>Pseudomonadati</taxon>
        <taxon>Bacteroidota</taxon>
        <taxon>Cytophagia</taxon>
        <taxon>Cytophagales</taxon>
        <taxon>Spirosomataceae</taxon>
        <taxon>Larkinella</taxon>
    </lineage>
</organism>
<evidence type="ECO:0000256" key="1">
    <source>
        <dbReference type="ARBA" id="ARBA00011738"/>
    </source>
</evidence>
<reference evidence="3 4" key="1">
    <citation type="submission" date="2019-09" db="EMBL/GenBank/DDBJ databases">
        <title>Genome Sequence of Larkinella sp MA1.</title>
        <authorList>
            <person name="Srinivasan S."/>
        </authorList>
    </citation>
    <scope>NUCLEOTIDE SEQUENCE [LARGE SCALE GENOMIC DNA]</scope>
    <source>
        <strain evidence="3 4">MA1</strain>
    </source>
</reference>
<sequence>MIRHTVVFKLKHPAGSQEEQNFLNEARKLVAIPGVQQFECLKQISPKNPYDFGLSMEFASQEQYDAYNHHPDHVRFVQQFWLNNVAEFLEIDYLV</sequence>
<dbReference type="Pfam" id="PF07876">
    <property type="entry name" value="Dabb"/>
    <property type="match status" value="1"/>
</dbReference>
<dbReference type="PANTHER" id="PTHR33178:SF10">
    <property type="entry name" value="STRESS-RESPONSE A_B BARREL DOMAIN-CONTAINING PROTEIN"/>
    <property type="match status" value="1"/>
</dbReference>
<dbReference type="EMBL" id="VTWS01000005">
    <property type="protein sequence ID" value="KAA9349791.1"/>
    <property type="molecule type" value="Genomic_DNA"/>
</dbReference>
<dbReference type="Gene3D" id="3.30.70.100">
    <property type="match status" value="1"/>
</dbReference>
<evidence type="ECO:0000313" key="3">
    <source>
        <dbReference type="EMBL" id="KAA9349791.1"/>
    </source>
</evidence>
<evidence type="ECO:0000313" key="4">
    <source>
        <dbReference type="Proteomes" id="UP000326344"/>
    </source>
</evidence>
<dbReference type="InterPro" id="IPR013097">
    <property type="entry name" value="Dabb"/>
</dbReference>
<dbReference type="SUPFAM" id="SSF54909">
    <property type="entry name" value="Dimeric alpha+beta barrel"/>
    <property type="match status" value="1"/>
</dbReference>
<dbReference type="InterPro" id="IPR044662">
    <property type="entry name" value="HS1/DABB1-like"/>
</dbReference>
<keyword evidence="4" id="KW-1185">Reference proteome</keyword>
<feature type="domain" description="Stress-response A/B barrel" evidence="2">
    <location>
        <begin position="2"/>
        <end position="93"/>
    </location>
</feature>
<dbReference type="PROSITE" id="PS51502">
    <property type="entry name" value="S_R_A_B_BARREL"/>
    <property type="match status" value="1"/>
</dbReference>
<gene>
    <name evidence="3" type="ORF">F0P93_20315</name>
</gene>
<dbReference type="RefSeq" id="WP_150879218.1">
    <property type="nucleotide sequence ID" value="NZ_VTWS01000005.1"/>
</dbReference>
<dbReference type="InterPro" id="IPR011008">
    <property type="entry name" value="Dimeric_a/b-barrel"/>
</dbReference>
<dbReference type="AlphaFoldDB" id="A0A5N1JBD9"/>
<comment type="caution">
    <text evidence="3">The sequence shown here is derived from an EMBL/GenBank/DDBJ whole genome shotgun (WGS) entry which is preliminary data.</text>
</comment>
<name>A0A5N1JBD9_9BACT</name>
<dbReference type="SMART" id="SM00886">
    <property type="entry name" value="Dabb"/>
    <property type="match status" value="1"/>
</dbReference>
<accession>A0A5N1JBD9</accession>
<dbReference type="Proteomes" id="UP000326344">
    <property type="component" value="Unassembled WGS sequence"/>
</dbReference>